<dbReference type="Proteomes" id="UP000011082">
    <property type="component" value="Unassembled WGS sequence"/>
</dbReference>
<evidence type="ECO:0000313" key="10">
    <source>
        <dbReference type="Proteomes" id="UP000011082"/>
    </source>
</evidence>
<gene>
    <name evidence="9" type="ORF">VICG_00502</name>
</gene>
<dbReference type="PANTHER" id="PTHR12592">
    <property type="entry name" value="ATP-DEPENDENT (S)-NAD(P)H-HYDRATE DEHYDRATASE FAMILY MEMBER"/>
    <property type="match status" value="1"/>
</dbReference>
<dbReference type="OrthoDB" id="8110916at2759"/>
<keyword evidence="3" id="KW-0521">NADP</keyword>
<accession>L2GNC7</accession>
<dbReference type="Pfam" id="PF01256">
    <property type="entry name" value="Carb_kinase"/>
    <property type="match status" value="1"/>
</dbReference>
<feature type="binding site" evidence="7">
    <location>
        <begin position="186"/>
        <end position="195"/>
    </location>
    <ligand>
        <name>ATP</name>
        <dbReference type="ChEBI" id="CHEBI:30616"/>
    </ligand>
</feature>
<comment type="subcellular location">
    <subcellularLocation>
        <location evidence="7">Cytoplasm</location>
    </subcellularLocation>
</comment>
<dbReference type="SUPFAM" id="SSF53613">
    <property type="entry name" value="Ribokinase-like"/>
    <property type="match status" value="1"/>
</dbReference>
<keyword evidence="5 7" id="KW-0456">Lyase</keyword>
<dbReference type="GO" id="GO:0046496">
    <property type="term" value="P:nicotinamide nucleotide metabolic process"/>
    <property type="evidence" value="ECO:0007669"/>
    <property type="project" value="UniProtKB-UniRule"/>
</dbReference>
<evidence type="ECO:0000256" key="6">
    <source>
        <dbReference type="ARBA" id="ARBA00047472"/>
    </source>
</evidence>
<evidence type="ECO:0000256" key="7">
    <source>
        <dbReference type="HAMAP-Rule" id="MF_03157"/>
    </source>
</evidence>
<protein>
    <recommendedName>
        <fullName evidence="7">ATP-dependent (S)-NAD(P)H-hydrate dehydratase</fullName>
        <ecNumber evidence="7">4.2.1.93</ecNumber>
    </recommendedName>
    <alternativeName>
        <fullName evidence="7">ATP-dependent NAD(P)HX dehydratase</fullName>
    </alternativeName>
</protein>
<evidence type="ECO:0000313" key="9">
    <source>
        <dbReference type="EMBL" id="ELA42403.1"/>
    </source>
</evidence>
<name>L2GNC7_VITCO</name>
<evidence type="ECO:0000259" key="8">
    <source>
        <dbReference type="PROSITE" id="PS51383"/>
    </source>
</evidence>
<comment type="function">
    <text evidence="7">Catalyzes the dehydration of the S-form of NAD(P)HX at the expense of ATP, which is converted to ADP. Together with NAD(P)HX epimerase, which catalyzes the epimerization of the S- and R-forms, the enzyme allows the repair of both epimers of NAD(P)HX, a damaged form of NAD(P)H that is a result of enzymatic or heat-dependent hydration.</text>
</comment>
<dbReference type="STRING" id="993615.L2GNC7"/>
<keyword evidence="4 7" id="KW-0520">NAD</keyword>
<feature type="binding site" evidence="7">
    <location>
        <begin position="149"/>
        <end position="155"/>
    </location>
    <ligand>
        <name>(6S)-NADPHX</name>
        <dbReference type="ChEBI" id="CHEBI:64076"/>
    </ligand>
</feature>
<feature type="domain" description="YjeF C-terminal" evidence="8">
    <location>
        <begin position="5"/>
        <end position="255"/>
    </location>
</feature>
<comment type="catalytic activity">
    <reaction evidence="6 7">
        <text>(6S)-NADPHX + ATP = ADP + phosphate + NADPH + H(+)</text>
        <dbReference type="Rhea" id="RHEA:32231"/>
        <dbReference type="ChEBI" id="CHEBI:15378"/>
        <dbReference type="ChEBI" id="CHEBI:30616"/>
        <dbReference type="ChEBI" id="CHEBI:43474"/>
        <dbReference type="ChEBI" id="CHEBI:57783"/>
        <dbReference type="ChEBI" id="CHEBI:64076"/>
        <dbReference type="ChEBI" id="CHEBI:456216"/>
        <dbReference type="EC" id="4.2.1.93"/>
    </reaction>
</comment>
<keyword evidence="7" id="KW-0597">Phosphoprotein</keyword>
<dbReference type="PANTHER" id="PTHR12592:SF0">
    <property type="entry name" value="ATP-DEPENDENT (S)-NAD(P)H-HYDRATE DEHYDRATASE"/>
    <property type="match status" value="1"/>
</dbReference>
<dbReference type="InterPro" id="IPR029056">
    <property type="entry name" value="Ribokinase-like"/>
</dbReference>
<evidence type="ECO:0000256" key="4">
    <source>
        <dbReference type="ARBA" id="ARBA00023027"/>
    </source>
</evidence>
<keyword evidence="10" id="KW-1185">Reference proteome</keyword>
<dbReference type="HAMAP" id="MF_01965">
    <property type="entry name" value="NADHX_dehydratase"/>
    <property type="match status" value="1"/>
</dbReference>
<comment type="similarity">
    <text evidence="7">Belongs to the NnrD/CARKD family.</text>
</comment>
<dbReference type="NCBIfam" id="TIGR00196">
    <property type="entry name" value="yjeF_cterm"/>
    <property type="match status" value="1"/>
</dbReference>
<dbReference type="AlphaFoldDB" id="L2GNC7"/>
<dbReference type="PROSITE" id="PS51383">
    <property type="entry name" value="YJEF_C_3"/>
    <property type="match status" value="1"/>
</dbReference>
<organism evidence="9 10">
    <name type="scientific">Vittaforma corneae (strain ATCC 50505)</name>
    <name type="common">Microsporidian parasite</name>
    <name type="synonym">Nosema corneum</name>
    <dbReference type="NCBI Taxonomy" id="993615"/>
    <lineage>
        <taxon>Eukaryota</taxon>
        <taxon>Fungi</taxon>
        <taxon>Fungi incertae sedis</taxon>
        <taxon>Microsporidia</taxon>
        <taxon>Nosematidae</taxon>
        <taxon>Vittaforma</taxon>
    </lineage>
</organism>
<dbReference type="EMBL" id="JH370132">
    <property type="protein sequence ID" value="ELA42403.1"/>
    <property type="molecule type" value="Genomic_DNA"/>
</dbReference>
<sequence>MYEERVAFKGKTFHKLKRNAAKGENGCIILIGGSRIYTGAPIFTALGAMRSGSDLVYIFTASEAIDAIKQIPEVIVLPFEMNCRILDKATACVVGPGLGRPAEDEISQILKILDYLDSRNIPFVLDADAIHYYKTGIFAHLKNVILTPNYKEAMGLEVLDHHICIYKGKADVIETKSRKLEINSPSSLKRCGGQGDILSGILATALSLNGADMVDASLSSCELLRTSTSFAFKKHGFSLITSDIFDEIRIALLELLNDSI</sequence>
<dbReference type="Gene3D" id="3.40.1190.20">
    <property type="match status" value="1"/>
</dbReference>
<keyword evidence="2 7" id="KW-0067">ATP-binding</keyword>
<reference evidence="10" key="1">
    <citation type="submission" date="2011-05" db="EMBL/GenBank/DDBJ databases">
        <title>The genome sequence of Vittaforma corneae strain ATCC 50505.</title>
        <authorList>
            <consortium name="The Broad Institute Genome Sequencing Platform"/>
            <person name="Cuomo C."/>
            <person name="Didier E."/>
            <person name="Bowers L."/>
            <person name="Young S.K."/>
            <person name="Zeng Q."/>
            <person name="Gargeya S."/>
            <person name="Fitzgerald M."/>
            <person name="Haas B."/>
            <person name="Abouelleil A."/>
            <person name="Alvarado L."/>
            <person name="Arachchi H.M."/>
            <person name="Berlin A."/>
            <person name="Chapman S.B."/>
            <person name="Gearin G."/>
            <person name="Goldberg J."/>
            <person name="Griggs A."/>
            <person name="Gujja S."/>
            <person name="Hansen M."/>
            <person name="Heiman D."/>
            <person name="Howarth C."/>
            <person name="Larimer J."/>
            <person name="Lui A."/>
            <person name="MacDonald P.J.P."/>
            <person name="McCowen C."/>
            <person name="Montmayeur A."/>
            <person name="Murphy C."/>
            <person name="Neiman D."/>
            <person name="Pearson M."/>
            <person name="Priest M."/>
            <person name="Roberts A."/>
            <person name="Saif S."/>
            <person name="Shea T."/>
            <person name="Sisk P."/>
            <person name="Stolte C."/>
            <person name="Sykes S."/>
            <person name="Wortman J."/>
            <person name="Nusbaum C."/>
            <person name="Birren B."/>
        </authorList>
    </citation>
    <scope>NUCLEOTIDE SEQUENCE [LARGE SCALE GENOMIC DNA]</scope>
    <source>
        <strain evidence="10">ATCC 50505</strain>
    </source>
</reference>
<feature type="binding site" evidence="7">
    <location>
        <position position="97"/>
    </location>
    <ligand>
        <name>(6S)-NADPHX</name>
        <dbReference type="ChEBI" id="CHEBI:64076"/>
    </ligand>
</feature>
<dbReference type="GO" id="GO:0005524">
    <property type="term" value="F:ATP binding"/>
    <property type="evidence" value="ECO:0007669"/>
    <property type="project" value="UniProtKB-KW"/>
</dbReference>
<dbReference type="GO" id="GO:0110051">
    <property type="term" value="P:metabolite repair"/>
    <property type="evidence" value="ECO:0007669"/>
    <property type="project" value="TreeGrafter"/>
</dbReference>
<dbReference type="EC" id="4.2.1.93" evidence="7"/>
<comment type="cofactor">
    <cofactor evidence="7">
        <name>Mg(2+)</name>
        <dbReference type="ChEBI" id="CHEBI:18420"/>
    </cofactor>
</comment>
<comment type="catalytic activity">
    <reaction evidence="7">
        <text>(6S)-NADHX + ATP = ADP + phosphate + NADH + H(+)</text>
        <dbReference type="Rhea" id="RHEA:19017"/>
        <dbReference type="ChEBI" id="CHEBI:15378"/>
        <dbReference type="ChEBI" id="CHEBI:30616"/>
        <dbReference type="ChEBI" id="CHEBI:43474"/>
        <dbReference type="ChEBI" id="CHEBI:57945"/>
        <dbReference type="ChEBI" id="CHEBI:64074"/>
        <dbReference type="ChEBI" id="CHEBI:456216"/>
        <dbReference type="EC" id="4.2.1.93"/>
    </reaction>
</comment>
<dbReference type="GO" id="GO:0005737">
    <property type="term" value="C:cytoplasm"/>
    <property type="evidence" value="ECO:0007669"/>
    <property type="project" value="UniProtKB-SubCell"/>
</dbReference>
<dbReference type="GeneID" id="19881219"/>
<keyword evidence="7" id="KW-0963">Cytoplasm</keyword>
<dbReference type="GO" id="GO:0047453">
    <property type="term" value="F:ATP-dependent NAD(P)H-hydrate dehydratase activity"/>
    <property type="evidence" value="ECO:0007669"/>
    <property type="project" value="UniProtKB-UniRule"/>
</dbReference>
<feature type="binding site" evidence="7">
    <location>
        <position position="196"/>
    </location>
    <ligand>
        <name>(6S)-NADPHX</name>
        <dbReference type="ChEBI" id="CHEBI:64076"/>
    </ligand>
</feature>
<dbReference type="OMA" id="IMNSIPH"/>
<proteinExistence type="inferred from homology"/>
<dbReference type="HOGENOM" id="CLU_1086541_0_0_1"/>
<evidence type="ECO:0000256" key="1">
    <source>
        <dbReference type="ARBA" id="ARBA00022741"/>
    </source>
</evidence>
<dbReference type="FunCoup" id="L2GNC7">
    <property type="interactions" value="7"/>
</dbReference>
<evidence type="ECO:0000256" key="2">
    <source>
        <dbReference type="ARBA" id="ARBA00022840"/>
    </source>
</evidence>
<feature type="binding site" evidence="7">
    <location>
        <begin position="167"/>
        <end position="171"/>
    </location>
    <ligand>
        <name>ATP</name>
        <dbReference type="ChEBI" id="CHEBI:30616"/>
    </ligand>
</feature>
<dbReference type="RefSeq" id="XP_007603954.1">
    <property type="nucleotide sequence ID" value="XM_007603892.1"/>
</dbReference>
<dbReference type="InterPro" id="IPR000631">
    <property type="entry name" value="CARKD"/>
</dbReference>
<evidence type="ECO:0000256" key="5">
    <source>
        <dbReference type="ARBA" id="ARBA00023239"/>
    </source>
</evidence>
<evidence type="ECO:0000256" key="3">
    <source>
        <dbReference type="ARBA" id="ARBA00022857"/>
    </source>
</evidence>
<dbReference type="InParanoid" id="L2GNC7"/>
<dbReference type="CDD" id="cd01171">
    <property type="entry name" value="YXKO-related"/>
    <property type="match status" value="1"/>
</dbReference>
<dbReference type="VEuPathDB" id="MicrosporidiaDB:VICG_00502"/>
<keyword evidence="1 7" id="KW-0547">Nucleotide-binding</keyword>